<evidence type="ECO:0000259" key="4">
    <source>
        <dbReference type="SMART" id="SM00062"/>
    </source>
</evidence>
<dbReference type="InterPro" id="IPR001638">
    <property type="entry name" value="Solute-binding_3/MltF_N"/>
</dbReference>
<dbReference type="Proteomes" id="UP000190667">
    <property type="component" value="Unassembled WGS sequence"/>
</dbReference>
<feature type="domain" description="Solute-binding protein family 3/N-terminal" evidence="4">
    <location>
        <begin position="50"/>
        <end position="270"/>
    </location>
</feature>
<evidence type="ECO:0000313" key="6">
    <source>
        <dbReference type="Proteomes" id="UP000190667"/>
    </source>
</evidence>
<name>A0A1S8YLD9_9GAMM</name>
<protein>
    <recommendedName>
        <fullName evidence="4">Solute-binding protein family 3/N-terminal domain-containing protein</fullName>
    </recommendedName>
</protein>
<comment type="caution">
    <text evidence="5">The sequence shown here is derived from an EMBL/GenBank/DDBJ whole genome shotgun (WGS) entry which is preliminary data.</text>
</comment>
<dbReference type="PANTHER" id="PTHR35936">
    <property type="entry name" value="MEMBRANE-BOUND LYTIC MUREIN TRANSGLYCOSYLASE F"/>
    <property type="match status" value="1"/>
</dbReference>
<dbReference type="STRING" id="1926881.BTJ39_11550"/>
<evidence type="ECO:0000256" key="3">
    <source>
        <dbReference type="SAM" id="SignalP"/>
    </source>
</evidence>
<dbReference type="Gene3D" id="3.40.190.10">
    <property type="entry name" value="Periplasmic binding protein-like II"/>
    <property type="match status" value="2"/>
</dbReference>
<keyword evidence="6" id="KW-1185">Reference proteome</keyword>
<dbReference type="PANTHER" id="PTHR35936:SF17">
    <property type="entry name" value="ARGININE-BINDING EXTRACELLULAR PROTEIN ARTP"/>
    <property type="match status" value="1"/>
</dbReference>
<proteinExistence type="inferred from homology"/>
<accession>A0A1S8YLD9</accession>
<evidence type="ECO:0000313" key="5">
    <source>
        <dbReference type="EMBL" id="OON39667.1"/>
    </source>
</evidence>
<evidence type="ECO:0000256" key="1">
    <source>
        <dbReference type="ARBA" id="ARBA00010333"/>
    </source>
</evidence>
<dbReference type="Pfam" id="PF00497">
    <property type="entry name" value="SBP_bac_3"/>
    <property type="match status" value="1"/>
</dbReference>
<dbReference type="SUPFAM" id="SSF53850">
    <property type="entry name" value="Periplasmic binding protein-like II"/>
    <property type="match status" value="1"/>
</dbReference>
<feature type="chain" id="PRO_5013386353" description="Solute-binding protein family 3/N-terminal domain-containing protein" evidence="3">
    <location>
        <begin position="29"/>
        <end position="295"/>
    </location>
</feature>
<dbReference type="EMBL" id="MRUL01000007">
    <property type="protein sequence ID" value="OON39667.1"/>
    <property type="molecule type" value="Genomic_DNA"/>
</dbReference>
<dbReference type="RefSeq" id="WP_078002854.1">
    <property type="nucleotide sequence ID" value="NZ_MRUL01000007.1"/>
</dbReference>
<reference evidence="5 6" key="1">
    <citation type="submission" date="2016-12" db="EMBL/GenBank/DDBJ databases">
        <title>Izhakiella australiana sp. nov. of genus Izhakiella isolated from Australian desert.</title>
        <authorList>
            <person name="Ji M."/>
        </authorList>
    </citation>
    <scope>NUCLEOTIDE SEQUENCE [LARGE SCALE GENOMIC DNA]</scope>
    <source>
        <strain evidence="5 6">D4N98</strain>
    </source>
</reference>
<keyword evidence="2 3" id="KW-0732">Signal</keyword>
<organism evidence="5 6">
    <name type="scientific">Izhakiella australiensis</name>
    <dbReference type="NCBI Taxonomy" id="1926881"/>
    <lineage>
        <taxon>Bacteria</taxon>
        <taxon>Pseudomonadati</taxon>
        <taxon>Pseudomonadota</taxon>
        <taxon>Gammaproteobacteria</taxon>
        <taxon>Enterobacterales</taxon>
        <taxon>Erwiniaceae</taxon>
        <taxon>Izhakiella</taxon>
    </lineage>
</organism>
<sequence length="295" mass="30905">MKIYKAKTCCYALLMTTGLMLSAAAVGADSIGKDETVAASLPDSLKASGTLRIAIPDVGKPLAYKEGGELKGMDVELAKGVAAVMGLKADVHLVPFAAALAGLQAKKYDISYGEFYVTAERLKVADFVTNWQDYSSFLVAKSKQFKPKTLKEICGRKVGAMAGSAELATLKSAVDKCSDQAPVISAFASVNQAILALNSHRVDGVLINRGGAQEAIHMDAGLDASGEIGGGPTATAVARNDDSEKMLTALKAAYDALIKDGAYMQILKNNDTAYGAVKSAEIYKQGSTPPSYSFN</sequence>
<feature type="signal peptide" evidence="3">
    <location>
        <begin position="1"/>
        <end position="28"/>
    </location>
</feature>
<dbReference type="AlphaFoldDB" id="A0A1S8YLD9"/>
<comment type="similarity">
    <text evidence="1">Belongs to the bacterial solute-binding protein 3 family.</text>
</comment>
<dbReference type="SMART" id="SM00062">
    <property type="entry name" value="PBPb"/>
    <property type="match status" value="1"/>
</dbReference>
<evidence type="ECO:0000256" key="2">
    <source>
        <dbReference type="ARBA" id="ARBA00022729"/>
    </source>
</evidence>
<gene>
    <name evidence="5" type="ORF">BTJ39_11550</name>
</gene>